<dbReference type="PANTHER" id="PTHR47926">
    <property type="entry name" value="PENTATRICOPEPTIDE REPEAT-CONTAINING PROTEIN"/>
    <property type="match status" value="1"/>
</dbReference>
<sequence>MTLEPLLSPSSSHYNTEAVLRFCLQISKSIRQLQQTHARLLRTGAVQSQLLLLTTQILKFQNDLEYARKVFDEIPQCQDVLVWTSLIRAHTLNGHFAGSLTLFAKMHSCGASPNAFTFSSALSAAARSSAVVEGRGLHTHVVKLGFSSNIVVETVLLDMYGKCGLVRDARQVFDAMREKDIVSWTAMVAGYAKAGLMRSARELFDVMTERNVVSWTAMVAGYASSGELGPARELFDQMPVRNSVSWTAMIAGYGKSGNVSSARQLFDQVSTKDPDVHAAMLACYSQNGFCKEAIELYKEMKKKKVEATEVALVGVISACTQTGDADAANMVASHMEERGSKVTPIAANALIHMHSKCGTIEKALRVFHDMQEKDVISYSALIAGLADHGRTKEALDIFKQMLREGSEPNEVTFVGVLHACSHAGLLDEGLNYFKIMTKTYGLVPGKEHYACLADLLGRAGRLVEAQKLIESVAGLSDPGAWGALLGACMAHSNVEIAETAAKHLFEIEPENTGNYVLLANIYASVNRWDDAARVRNMMSGRGLSKNPGLSWTAN</sequence>
<dbReference type="PROSITE" id="PS51375">
    <property type="entry name" value="PPR"/>
    <property type="match status" value="7"/>
</dbReference>
<accession>A0AAV7F9P0</accession>
<dbReference type="Pfam" id="PF23276">
    <property type="entry name" value="TPR_24"/>
    <property type="match status" value="1"/>
</dbReference>
<dbReference type="InterPro" id="IPR057027">
    <property type="entry name" value="TPR_mt"/>
</dbReference>
<evidence type="ECO:0000313" key="4">
    <source>
        <dbReference type="EMBL" id="KAG9457694.1"/>
    </source>
</evidence>
<reference evidence="4 5" key="1">
    <citation type="submission" date="2021-07" db="EMBL/GenBank/DDBJ databases">
        <title>The Aristolochia fimbriata genome: insights into angiosperm evolution, floral development and chemical biosynthesis.</title>
        <authorList>
            <person name="Jiao Y."/>
        </authorList>
    </citation>
    <scope>NUCLEOTIDE SEQUENCE [LARGE SCALE GENOMIC DNA]</scope>
    <source>
        <strain evidence="4">IBCAS-2021</strain>
        <tissue evidence="4">Leaf</tissue>
    </source>
</reference>
<keyword evidence="1" id="KW-0677">Repeat</keyword>
<dbReference type="AlphaFoldDB" id="A0AAV7F9P0"/>
<dbReference type="NCBIfam" id="TIGR00756">
    <property type="entry name" value="PPR"/>
    <property type="match status" value="7"/>
</dbReference>
<dbReference type="FunFam" id="1.25.40.10:FF:000125">
    <property type="entry name" value="Pentatricopeptide repeat-containing protein"/>
    <property type="match status" value="1"/>
</dbReference>
<dbReference type="FunFam" id="1.25.40.10:FF:000344">
    <property type="entry name" value="Pentatricopeptide repeat-containing protein"/>
    <property type="match status" value="1"/>
</dbReference>
<feature type="repeat" description="PPR" evidence="2">
    <location>
        <begin position="374"/>
        <end position="408"/>
    </location>
</feature>
<comment type="caution">
    <text evidence="4">The sequence shown here is derived from an EMBL/GenBank/DDBJ whole genome shotgun (WGS) entry which is preliminary data.</text>
</comment>
<dbReference type="InterPro" id="IPR011990">
    <property type="entry name" value="TPR-like_helical_dom_sf"/>
</dbReference>
<evidence type="ECO:0000256" key="1">
    <source>
        <dbReference type="ARBA" id="ARBA00022737"/>
    </source>
</evidence>
<feature type="repeat" description="PPR" evidence="2">
    <location>
        <begin position="242"/>
        <end position="272"/>
    </location>
</feature>
<feature type="repeat" description="PPR" evidence="2">
    <location>
        <begin position="149"/>
        <end position="179"/>
    </location>
</feature>
<evidence type="ECO:0000313" key="5">
    <source>
        <dbReference type="Proteomes" id="UP000825729"/>
    </source>
</evidence>
<organism evidence="4 5">
    <name type="scientific">Aristolochia fimbriata</name>
    <name type="common">White veined hardy Dutchman's pipe vine</name>
    <dbReference type="NCBI Taxonomy" id="158543"/>
    <lineage>
        <taxon>Eukaryota</taxon>
        <taxon>Viridiplantae</taxon>
        <taxon>Streptophyta</taxon>
        <taxon>Embryophyta</taxon>
        <taxon>Tracheophyta</taxon>
        <taxon>Spermatophyta</taxon>
        <taxon>Magnoliopsida</taxon>
        <taxon>Magnoliidae</taxon>
        <taxon>Piperales</taxon>
        <taxon>Aristolochiaceae</taxon>
        <taxon>Aristolochia</taxon>
    </lineage>
</organism>
<feature type="repeat" description="PPR" evidence="2">
    <location>
        <begin position="180"/>
        <end position="214"/>
    </location>
</feature>
<dbReference type="EMBL" id="JAINDJ010000002">
    <property type="protein sequence ID" value="KAG9457694.1"/>
    <property type="molecule type" value="Genomic_DNA"/>
</dbReference>
<dbReference type="InterPro" id="IPR046960">
    <property type="entry name" value="PPR_At4g14850-like_plant"/>
</dbReference>
<feature type="repeat" description="PPR" evidence="2">
    <location>
        <begin position="273"/>
        <end position="307"/>
    </location>
</feature>
<dbReference type="PANTHER" id="PTHR47926:SF509">
    <property type="entry name" value="(WILD MALAYSIAN BANANA) HYPOTHETICAL PROTEIN"/>
    <property type="match status" value="1"/>
</dbReference>
<protein>
    <recommendedName>
        <fullName evidence="3">Pentatricopeptide repeat-containing protein-mitochondrial domain-containing protein</fullName>
    </recommendedName>
</protein>
<dbReference type="Pfam" id="PF13041">
    <property type="entry name" value="PPR_2"/>
    <property type="match status" value="1"/>
</dbReference>
<dbReference type="SUPFAM" id="SSF48452">
    <property type="entry name" value="TPR-like"/>
    <property type="match status" value="1"/>
</dbReference>
<dbReference type="GO" id="GO:0048731">
    <property type="term" value="P:system development"/>
    <property type="evidence" value="ECO:0007669"/>
    <property type="project" value="UniProtKB-ARBA"/>
</dbReference>
<dbReference type="InterPro" id="IPR046848">
    <property type="entry name" value="E_motif"/>
</dbReference>
<dbReference type="Pfam" id="PF01535">
    <property type="entry name" value="PPR"/>
    <property type="match status" value="5"/>
</dbReference>
<evidence type="ECO:0000256" key="2">
    <source>
        <dbReference type="PROSITE-ProRule" id="PRU00708"/>
    </source>
</evidence>
<gene>
    <name evidence="4" type="ORF">H6P81_002202</name>
</gene>
<dbReference type="Proteomes" id="UP000825729">
    <property type="component" value="Unassembled WGS sequence"/>
</dbReference>
<evidence type="ECO:0000259" key="3">
    <source>
        <dbReference type="Pfam" id="PF23276"/>
    </source>
</evidence>
<dbReference type="Gene3D" id="1.25.40.10">
    <property type="entry name" value="Tetratricopeptide repeat domain"/>
    <property type="match status" value="3"/>
</dbReference>
<feature type="repeat" description="PPR" evidence="2">
    <location>
        <begin position="79"/>
        <end position="113"/>
    </location>
</feature>
<feature type="domain" description="Pentatricopeptide repeat-containing protein-mitochondrial" evidence="3">
    <location>
        <begin position="270"/>
        <end position="369"/>
    </location>
</feature>
<dbReference type="GO" id="GO:0009451">
    <property type="term" value="P:RNA modification"/>
    <property type="evidence" value="ECO:0007669"/>
    <property type="project" value="InterPro"/>
</dbReference>
<feature type="repeat" description="PPR" evidence="2">
    <location>
        <begin position="343"/>
        <end position="373"/>
    </location>
</feature>
<dbReference type="InterPro" id="IPR002885">
    <property type="entry name" value="PPR_rpt"/>
</dbReference>
<dbReference type="Pfam" id="PF20431">
    <property type="entry name" value="E_motif"/>
    <property type="match status" value="1"/>
</dbReference>
<name>A0AAV7F9P0_ARIFI</name>
<dbReference type="FunFam" id="1.25.40.10:FF:000090">
    <property type="entry name" value="Pentatricopeptide repeat-containing protein, chloroplastic"/>
    <property type="match status" value="1"/>
</dbReference>
<proteinExistence type="predicted"/>
<keyword evidence="5" id="KW-1185">Reference proteome</keyword>
<dbReference type="GO" id="GO:0003723">
    <property type="term" value="F:RNA binding"/>
    <property type="evidence" value="ECO:0007669"/>
    <property type="project" value="InterPro"/>
</dbReference>